<accession>A0A4Y1WUF8</accession>
<dbReference type="AlphaFoldDB" id="A0A4Y1XLZ5"/>
<dbReference type="EMBL" id="AP019735">
    <property type="protein sequence ID" value="BBL04713.1"/>
    <property type="molecule type" value="Genomic_DNA"/>
</dbReference>
<evidence type="ECO:0000313" key="1">
    <source>
        <dbReference type="EMBL" id="BBL04713.1"/>
    </source>
</evidence>
<dbReference type="KEGG" id="acou:A5CBH24_20260"/>
<name>A0A4Y1XLZ5_9BACT</name>
<evidence type="ECO:0000313" key="2">
    <source>
        <dbReference type="Proteomes" id="UP000318946"/>
    </source>
</evidence>
<reference evidence="2" key="1">
    <citation type="submission" date="2019-06" db="EMBL/GenBank/DDBJ databases">
        <title>Alistipes onderdonkii subsp. vulgaris subsp. nov., Alistipes dispar sp. nov. and Alistipes communis sp. nov., isolated from human faeces, and creation of Alistipes onderdonkii subsp. onderdonkii subsp. nov.</title>
        <authorList>
            <person name="Sakamoto M."/>
            <person name="Ikeyama N."/>
            <person name="Ogata Y."/>
            <person name="Suda W."/>
            <person name="Iino T."/>
            <person name="Hattori M."/>
            <person name="Ohkuma M."/>
        </authorList>
    </citation>
    <scope>NUCLEOTIDE SEQUENCE [LARGE SCALE GENOMIC DNA]</scope>
    <source>
        <strain evidence="2">5CBH24</strain>
    </source>
</reference>
<dbReference type="RefSeq" id="WP_162502166.1">
    <property type="nucleotide sequence ID" value="NZ_AP019739.1"/>
</dbReference>
<keyword evidence="2" id="KW-1185">Reference proteome</keyword>
<sequence length="58" mass="6221">MNPNDFSQHSGTAGGEHIGLLYMEIVCLEDGGTYTESSVPGSYMPIQRIEVCTIGQDA</sequence>
<accession>A0A4Y1XLZ5</accession>
<dbReference type="Proteomes" id="UP000318946">
    <property type="component" value="Chromosome"/>
</dbReference>
<proteinExistence type="predicted"/>
<gene>
    <name evidence="1" type="ORF">A5CBH24_20260</name>
</gene>
<protein>
    <submittedName>
        <fullName evidence="1">Uncharacterized protein</fullName>
    </submittedName>
</protein>
<organism evidence="1 2">
    <name type="scientific">Alistipes communis</name>
    <dbReference type="NCBI Taxonomy" id="2585118"/>
    <lineage>
        <taxon>Bacteria</taxon>
        <taxon>Pseudomonadati</taxon>
        <taxon>Bacteroidota</taxon>
        <taxon>Bacteroidia</taxon>
        <taxon>Bacteroidales</taxon>
        <taxon>Rikenellaceae</taxon>
        <taxon>Alistipes</taxon>
    </lineage>
</organism>